<dbReference type="InterPro" id="IPR008480">
    <property type="entry name" value="DUF761_pln"/>
</dbReference>
<keyword evidence="2" id="KW-0812">Transmembrane</keyword>
<comment type="caution">
    <text evidence="3">The sequence shown here is derived from an EMBL/GenBank/DDBJ whole genome shotgun (WGS) entry which is preliminary data.</text>
</comment>
<dbReference type="PANTHER" id="PTHR35997">
    <property type="entry name" value="COTTON FIBER PROTEIN-RELATED"/>
    <property type="match status" value="1"/>
</dbReference>
<sequence>MLGVVGTRTLPRRHRQAIARVAVSALVASLPLLYVSLLRPPPAALAGDTAFWFLMSNCVIAAIVATADDAGTLFFGSSSNDDDPCNGDAVVPLAAVDDPAVVTMRGGGVQEEVAGSNPVDLAASPFLTQAESGDAANRAGTGLQPNHMHVSVLLQRGEQHEAPMEPGTDDKDSTAVTMVMRGQGDEDGEIASPTPASDRALAEPQEAEPEPEPWVPKLVTSKSLPDQEVQEEEEAADEEWPVALYSRPPDVLAHGKGGRLRRSATDGSKSAAEESEYWQLSDEELNRRVEDFIARFNRQMRLQIEQEADV</sequence>
<dbReference type="EMBL" id="CAJGYO010000001">
    <property type="protein sequence ID" value="CAD6205951.1"/>
    <property type="molecule type" value="Genomic_DNA"/>
</dbReference>
<feature type="region of interest" description="Disordered" evidence="1">
    <location>
        <begin position="184"/>
        <end position="277"/>
    </location>
</feature>
<evidence type="ECO:0000313" key="3">
    <source>
        <dbReference type="EMBL" id="CAD6205951.1"/>
    </source>
</evidence>
<accession>A0A811MKY3</accession>
<gene>
    <name evidence="3" type="ORF">NCGR_LOCUS3718</name>
</gene>
<dbReference type="Pfam" id="PF05553">
    <property type="entry name" value="DUF761"/>
    <property type="match status" value="1"/>
</dbReference>
<keyword evidence="2" id="KW-1133">Transmembrane helix</keyword>
<feature type="transmembrane region" description="Helical" evidence="2">
    <location>
        <begin position="17"/>
        <end position="37"/>
    </location>
</feature>
<feature type="compositionally biased region" description="Acidic residues" evidence="1">
    <location>
        <begin position="228"/>
        <end position="240"/>
    </location>
</feature>
<organism evidence="3 4">
    <name type="scientific">Miscanthus lutarioriparius</name>
    <dbReference type="NCBI Taxonomy" id="422564"/>
    <lineage>
        <taxon>Eukaryota</taxon>
        <taxon>Viridiplantae</taxon>
        <taxon>Streptophyta</taxon>
        <taxon>Embryophyta</taxon>
        <taxon>Tracheophyta</taxon>
        <taxon>Spermatophyta</taxon>
        <taxon>Magnoliopsida</taxon>
        <taxon>Liliopsida</taxon>
        <taxon>Poales</taxon>
        <taxon>Poaceae</taxon>
        <taxon>PACMAD clade</taxon>
        <taxon>Panicoideae</taxon>
        <taxon>Andropogonodae</taxon>
        <taxon>Andropogoneae</taxon>
        <taxon>Saccharinae</taxon>
        <taxon>Miscanthus</taxon>
    </lineage>
</organism>
<protein>
    <submittedName>
        <fullName evidence="3">Uncharacterized protein</fullName>
    </submittedName>
</protein>
<evidence type="ECO:0000256" key="2">
    <source>
        <dbReference type="SAM" id="Phobius"/>
    </source>
</evidence>
<dbReference type="AlphaFoldDB" id="A0A811MKY3"/>
<evidence type="ECO:0000256" key="1">
    <source>
        <dbReference type="SAM" id="MobiDB-lite"/>
    </source>
</evidence>
<dbReference type="Proteomes" id="UP000604825">
    <property type="component" value="Unassembled WGS sequence"/>
</dbReference>
<evidence type="ECO:0000313" key="4">
    <source>
        <dbReference type="Proteomes" id="UP000604825"/>
    </source>
</evidence>
<dbReference type="PANTHER" id="PTHR35997:SF15">
    <property type="entry name" value="DUF4408 DOMAIN-CONTAINING PROTEIN"/>
    <property type="match status" value="1"/>
</dbReference>
<name>A0A811MKY3_9POAL</name>
<keyword evidence="4" id="KW-1185">Reference proteome</keyword>
<reference evidence="3" key="1">
    <citation type="submission" date="2020-10" db="EMBL/GenBank/DDBJ databases">
        <authorList>
            <person name="Han B."/>
            <person name="Lu T."/>
            <person name="Zhao Q."/>
            <person name="Huang X."/>
            <person name="Zhao Y."/>
        </authorList>
    </citation>
    <scope>NUCLEOTIDE SEQUENCE</scope>
</reference>
<proteinExistence type="predicted"/>
<dbReference type="OrthoDB" id="680761at2759"/>
<keyword evidence="2" id="KW-0472">Membrane</keyword>